<organism evidence="1 2">
    <name type="scientific">Eumeta variegata</name>
    <name type="common">Bagworm moth</name>
    <name type="synonym">Eumeta japonica</name>
    <dbReference type="NCBI Taxonomy" id="151549"/>
    <lineage>
        <taxon>Eukaryota</taxon>
        <taxon>Metazoa</taxon>
        <taxon>Ecdysozoa</taxon>
        <taxon>Arthropoda</taxon>
        <taxon>Hexapoda</taxon>
        <taxon>Insecta</taxon>
        <taxon>Pterygota</taxon>
        <taxon>Neoptera</taxon>
        <taxon>Endopterygota</taxon>
        <taxon>Lepidoptera</taxon>
        <taxon>Glossata</taxon>
        <taxon>Ditrysia</taxon>
        <taxon>Tineoidea</taxon>
        <taxon>Psychidae</taxon>
        <taxon>Oiketicinae</taxon>
        <taxon>Eumeta</taxon>
    </lineage>
</organism>
<keyword evidence="2" id="KW-1185">Reference proteome</keyword>
<comment type="caution">
    <text evidence="1">The sequence shown here is derived from an EMBL/GenBank/DDBJ whole genome shotgun (WGS) entry which is preliminary data.</text>
</comment>
<name>A0A4C1SFV4_EUMVA</name>
<dbReference type="EMBL" id="BGZK01003328">
    <property type="protein sequence ID" value="GBO99989.1"/>
    <property type="molecule type" value="Genomic_DNA"/>
</dbReference>
<evidence type="ECO:0000313" key="2">
    <source>
        <dbReference type="Proteomes" id="UP000299102"/>
    </source>
</evidence>
<accession>A0A4C1SFV4</accession>
<reference evidence="1 2" key="1">
    <citation type="journal article" date="2019" name="Commun. Biol.">
        <title>The bagworm genome reveals a unique fibroin gene that provides high tensile strength.</title>
        <authorList>
            <person name="Kono N."/>
            <person name="Nakamura H."/>
            <person name="Ohtoshi R."/>
            <person name="Tomita M."/>
            <person name="Numata K."/>
            <person name="Arakawa K."/>
        </authorList>
    </citation>
    <scope>NUCLEOTIDE SEQUENCE [LARGE SCALE GENOMIC DNA]</scope>
</reference>
<dbReference type="Proteomes" id="UP000299102">
    <property type="component" value="Unassembled WGS sequence"/>
</dbReference>
<sequence>MQRGASPHLRCTAHPSPPRAYRVDGRGLLASPSLRFQYPITSVFDCNIYVRSFDRSGKRHFRIGILNVVNGVRTLIRLQRVEQDAGPAPLVSASIALDAPHVNSRFNLQICRSMWTCMQIH</sequence>
<gene>
    <name evidence="1" type="ORF">EVAR_69298_1</name>
</gene>
<dbReference type="AlphaFoldDB" id="A0A4C1SFV4"/>
<evidence type="ECO:0000313" key="1">
    <source>
        <dbReference type="EMBL" id="GBO99989.1"/>
    </source>
</evidence>
<proteinExistence type="predicted"/>
<protein>
    <submittedName>
        <fullName evidence="1">Uncharacterized protein</fullName>
    </submittedName>
</protein>